<name>A0ABR3VRG0_HUMIN</name>
<protein>
    <recommendedName>
        <fullName evidence="3">mannan endo-1,6-alpha-mannosidase</fullName>
        <ecNumber evidence="3">3.2.1.101</ecNumber>
    </recommendedName>
</protein>
<comment type="similarity">
    <text evidence="2">Belongs to the glycosyl hydrolase 76 family.</text>
</comment>
<dbReference type="Gene3D" id="1.50.10.20">
    <property type="match status" value="1"/>
</dbReference>
<gene>
    <name evidence="8" type="ORF">VTJ49DRAFT_6846</name>
</gene>
<dbReference type="PANTHER" id="PTHR12145:SF36">
    <property type="entry name" value="MANNAN ENDO-1,6-ALPHA-MANNOSIDASE DCW1"/>
    <property type="match status" value="1"/>
</dbReference>
<keyword evidence="7" id="KW-0326">Glycosidase</keyword>
<dbReference type="EMBL" id="JAZGSY010000007">
    <property type="protein sequence ID" value="KAL1843903.1"/>
    <property type="molecule type" value="Genomic_DNA"/>
</dbReference>
<dbReference type="Proteomes" id="UP001583172">
    <property type="component" value="Unassembled WGS sequence"/>
</dbReference>
<dbReference type="SUPFAM" id="SSF48208">
    <property type="entry name" value="Six-hairpin glycosidases"/>
    <property type="match status" value="1"/>
</dbReference>
<evidence type="ECO:0000313" key="9">
    <source>
        <dbReference type="Proteomes" id="UP001583172"/>
    </source>
</evidence>
<sequence>MDALMLHLMRNELAAEYRSALTLAVMVAFLLLVGAYNLDVDSQGDQPGGTPGILPDPYYCMVGGRRSNGALIDYWYYTGDTKWNDAAMQGLLHQVGPNNDYMPPNQTMTEGNDDQGFWGMAVMSAAEYNFPDPLPGEPQWLALAQAVFNTQAARWDEQYCGGGLRWQIFSWNNGYDYKNSISQGCFFNIVARLARYTGN</sequence>
<dbReference type="PANTHER" id="PTHR12145">
    <property type="entry name" value="MANNAN ENDO-1,6-ALPHA-MANNOSIDASE DCW1"/>
    <property type="match status" value="1"/>
</dbReference>
<evidence type="ECO:0000256" key="7">
    <source>
        <dbReference type="ARBA" id="ARBA00023295"/>
    </source>
</evidence>
<proteinExistence type="inferred from homology"/>
<comment type="catalytic activity">
    <reaction evidence="1">
        <text>Random hydrolysis of (1-&gt;6)-alpha-D-mannosidic linkages in unbranched (1-&gt;6)-mannans.</text>
        <dbReference type="EC" id="3.2.1.101"/>
    </reaction>
</comment>
<dbReference type="InterPro" id="IPR008928">
    <property type="entry name" value="6-hairpin_glycosidase_sf"/>
</dbReference>
<reference evidence="8 9" key="1">
    <citation type="journal article" date="2024" name="Commun. Biol.">
        <title>Comparative genomic analysis of thermophilic fungi reveals convergent evolutionary adaptations and gene losses.</title>
        <authorList>
            <person name="Steindorff A.S."/>
            <person name="Aguilar-Pontes M.V."/>
            <person name="Robinson A.J."/>
            <person name="Andreopoulos B."/>
            <person name="LaButti K."/>
            <person name="Kuo A."/>
            <person name="Mondo S."/>
            <person name="Riley R."/>
            <person name="Otillar R."/>
            <person name="Haridas S."/>
            <person name="Lipzen A."/>
            <person name="Grimwood J."/>
            <person name="Schmutz J."/>
            <person name="Clum A."/>
            <person name="Reid I.D."/>
            <person name="Moisan M.C."/>
            <person name="Butler G."/>
            <person name="Nguyen T.T.M."/>
            <person name="Dewar K."/>
            <person name="Conant G."/>
            <person name="Drula E."/>
            <person name="Henrissat B."/>
            <person name="Hansel C."/>
            <person name="Singer S."/>
            <person name="Hutchinson M.I."/>
            <person name="de Vries R.P."/>
            <person name="Natvig D.O."/>
            <person name="Powell A.J."/>
            <person name="Tsang A."/>
            <person name="Grigoriev I.V."/>
        </authorList>
    </citation>
    <scope>NUCLEOTIDE SEQUENCE [LARGE SCALE GENOMIC DNA]</scope>
    <source>
        <strain evidence="8 9">CBS 620.91</strain>
    </source>
</reference>
<evidence type="ECO:0000256" key="3">
    <source>
        <dbReference type="ARBA" id="ARBA00012350"/>
    </source>
</evidence>
<keyword evidence="9" id="KW-1185">Reference proteome</keyword>
<evidence type="ECO:0000256" key="1">
    <source>
        <dbReference type="ARBA" id="ARBA00001452"/>
    </source>
</evidence>
<dbReference type="EC" id="3.2.1.101" evidence="3"/>
<organism evidence="8 9">
    <name type="scientific">Humicola insolens</name>
    <name type="common">Soft-rot fungus</name>
    <dbReference type="NCBI Taxonomy" id="85995"/>
    <lineage>
        <taxon>Eukaryota</taxon>
        <taxon>Fungi</taxon>
        <taxon>Dikarya</taxon>
        <taxon>Ascomycota</taxon>
        <taxon>Pezizomycotina</taxon>
        <taxon>Sordariomycetes</taxon>
        <taxon>Sordariomycetidae</taxon>
        <taxon>Sordariales</taxon>
        <taxon>Chaetomiaceae</taxon>
        <taxon>Mycothermus</taxon>
    </lineage>
</organism>
<evidence type="ECO:0000256" key="6">
    <source>
        <dbReference type="ARBA" id="ARBA00023180"/>
    </source>
</evidence>
<keyword evidence="4" id="KW-0732">Signal</keyword>
<keyword evidence="5" id="KW-0378">Hydrolase</keyword>
<evidence type="ECO:0000256" key="4">
    <source>
        <dbReference type="ARBA" id="ARBA00022729"/>
    </source>
</evidence>
<keyword evidence="6" id="KW-0325">Glycoprotein</keyword>
<evidence type="ECO:0000256" key="5">
    <source>
        <dbReference type="ARBA" id="ARBA00022801"/>
    </source>
</evidence>
<dbReference type="InterPro" id="IPR005198">
    <property type="entry name" value="Glyco_hydro_76"/>
</dbReference>
<comment type="caution">
    <text evidence="8">The sequence shown here is derived from an EMBL/GenBank/DDBJ whole genome shotgun (WGS) entry which is preliminary data.</text>
</comment>
<evidence type="ECO:0000256" key="2">
    <source>
        <dbReference type="ARBA" id="ARBA00009699"/>
    </source>
</evidence>
<accession>A0ABR3VRG0</accession>
<dbReference type="Pfam" id="PF03663">
    <property type="entry name" value="Glyco_hydro_76"/>
    <property type="match status" value="1"/>
</dbReference>
<evidence type="ECO:0000313" key="8">
    <source>
        <dbReference type="EMBL" id="KAL1843903.1"/>
    </source>
</evidence>
<dbReference type="InterPro" id="IPR014480">
    <property type="entry name" value="Mannan-1_6-alpha_mannosidase"/>
</dbReference>